<gene>
    <name evidence="6" type="ORF">FKM52_17200</name>
</gene>
<dbReference type="Gene3D" id="1.20.58.380">
    <property type="entry name" value="Flagellar protein flit"/>
    <property type="match status" value="1"/>
</dbReference>
<keyword evidence="2" id="KW-0963">Cytoplasm</keyword>
<dbReference type="EMBL" id="VHQI01000012">
    <property type="protein sequence ID" value="TPW40758.1"/>
    <property type="molecule type" value="Genomic_DNA"/>
</dbReference>
<evidence type="ECO:0000256" key="5">
    <source>
        <dbReference type="ARBA" id="ARBA00093797"/>
    </source>
</evidence>
<evidence type="ECO:0000256" key="3">
    <source>
        <dbReference type="ARBA" id="ARBA00022795"/>
    </source>
</evidence>
<keyword evidence="4" id="KW-0143">Chaperone</keyword>
<keyword evidence="3" id="KW-1005">Bacterial flagellum biogenesis</keyword>
<name>A0A506V510_9GAMM</name>
<comment type="caution">
    <text evidence="6">The sequence shown here is derived from an EMBL/GenBank/DDBJ whole genome shotgun (WGS) entry which is preliminary data.</text>
</comment>
<reference evidence="6 7" key="1">
    <citation type="submission" date="2019-06" db="EMBL/GenBank/DDBJ databases">
        <authorList>
            <person name="Yang Y."/>
        </authorList>
    </citation>
    <scope>NUCLEOTIDE SEQUENCE [LARGE SCALE GENOMIC DNA]</scope>
    <source>
        <strain evidence="6 7">BIT-26</strain>
    </source>
</reference>
<comment type="subcellular location">
    <subcellularLocation>
        <location evidence="1">Cytoplasm</location>
        <location evidence="1">Cytosol</location>
    </subcellularLocation>
</comment>
<dbReference type="OrthoDB" id="6631359at2"/>
<proteinExistence type="predicted"/>
<dbReference type="Proteomes" id="UP000319523">
    <property type="component" value="Unassembled WGS sequence"/>
</dbReference>
<evidence type="ECO:0000256" key="2">
    <source>
        <dbReference type="ARBA" id="ARBA00022490"/>
    </source>
</evidence>
<sequence>MARQGQWDDFVTLAQEYIVNLGAMLEQVPDTLSADEKAQLSALLTTLQSNEVEISRALEARLDVLKKGISSLHNGKKCSQAYNSQVISPFQ</sequence>
<keyword evidence="6" id="KW-0966">Cell projection</keyword>
<keyword evidence="7" id="KW-1185">Reference proteome</keyword>
<organism evidence="6 7">
    <name type="scientific">Mixta tenebrionis</name>
    <dbReference type="NCBI Taxonomy" id="2562439"/>
    <lineage>
        <taxon>Bacteria</taxon>
        <taxon>Pseudomonadati</taxon>
        <taxon>Pseudomonadota</taxon>
        <taxon>Gammaproteobacteria</taxon>
        <taxon>Enterobacterales</taxon>
        <taxon>Erwiniaceae</taxon>
        <taxon>Mixta</taxon>
    </lineage>
</organism>
<dbReference type="InterPro" id="IPR008622">
    <property type="entry name" value="FliT"/>
</dbReference>
<keyword evidence="6" id="KW-0969">Cilium</keyword>
<keyword evidence="6" id="KW-0282">Flagellum</keyword>
<dbReference type="GO" id="GO:0044781">
    <property type="term" value="P:bacterial-type flagellum organization"/>
    <property type="evidence" value="ECO:0007669"/>
    <property type="project" value="UniProtKB-KW"/>
</dbReference>
<protein>
    <recommendedName>
        <fullName evidence="5">Flagellar protein FliT</fullName>
    </recommendedName>
</protein>
<accession>A0A506V510</accession>
<evidence type="ECO:0000313" key="7">
    <source>
        <dbReference type="Proteomes" id="UP000319523"/>
    </source>
</evidence>
<evidence type="ECO:0000313" key="6">
    <source>
        <dbReference type="EMBL" id="TPW40758.1"/>
    </source>
</evidence>
<evidence type="ECO:0000256" key="4">
    <source>
        <dbReference type="ARBA" id="ARBA00023186"/>
    </source>
</evidence>
<dbReference type="AlphaFoldDB" id="A0A506V510"/>
<evidence type="ECO:0000256" key="1">
    <source>
        <dbReference type="ARBA" id="ARBA00004514"/>
    </source>
</evidence>
<dbReference type="Pfam" id="PF05400">
    <property type="entry name" value="FliT"/>
    <property type="match status" value="1"/>
</dbReference>